<dbReference type="InterPro" id="IPR029058">
    <property type="entry name" value="AB_hydrolase_fold"/>
</dbReference>
<evidence type="ECO:0000313" key="2">
    <source>
        <dbReference type="EMBL" id="NLR81209.1"/>
    </source>
</evidence>
<dbReference type="PANTHER" id="PTHR43433:SF5">
    <property type="entry name" value="AB HYDROLASE-1 DOMAIN-CONTAINING PROTEIN"/>
    <property type="match status" value="1"/>
</dbReference>
<dbReference type="Pfam" id="PF00561">
    <property type="entry name" value="Abhydrolase_1"/>
    <property type="match status" value="1"/>
</dbReference>
<evidence type="ECO:0000313" key="3">
    <source>
        <dbReference type="Proteomes" id="UP000552864"/>
    </source>
</evidence>
<feature type="domain" description="AB hydrolase-1" evidence="1">
    <location>
        <begin position="33"/>
        <end position="255"/>
    </location>
</feature>
<sequence>MENIIATLPTTQYFTTGDGVHIAYELEGEIGNPVLVLSNSIATDYHMWDIQMPAFTRHFQVLRFDTRGNGASGAPAGDYSINRMALDVIELLDHLHIEKVHFLGLSLGGFIGQYLAIHTPERIDKLILANTSSYLGPREYFDKQIKSLREGATMDGFADMFIHNWFPAAMINSGDSRVAPFRDMVLNTPPLGLAGSFAAVRDGDLRKTAALIPHATLIIGGQFDTVTLPEHSELLAATIANASLTILPVVHLSNVESDERFNKLVIDFLQD</sequence>
<organism evidence="2 3">
    <name type="scientific">Chitinophaga eiseniae</name>
    <dbReference type="NCBI Taxonomy" id="634771"/>
    <lineage>
        <taxon>Bacteria</taxon>
        <taxon>Pseudomonadati</taxon>
        <taxon>Bacteroidota</taxon>
        <taxon>Chitinophagia</taxon>
        <taxon>Chitinophagales</taxon>
        <taxon>Chitinophagaceae</taxon>
        <taxon>Chitinophaga</taxon>
    </lineage>
</organism>
<dbReference type="SUPFAM" id="SSF53474">
    <property type="entry name" value="alpha/beta-Hydrolases"/>
    <property type="match status" value="1"/>
</dbReference>
<name>A0A847SU87_9BACT</name>
<dbReference type="Gene3D" id="3.40.50.1820">
    <property type="entry name" value="alpha/beta hydrolase"/>
    <property type="match status" value="1"/>
</dbReference>
<dbReference type="RefSeq" id="WP_168740854.1">
    <property type="nucleotide sequence ID" value="NZ_JABAHZ010000005.1"/>
</dbReference>
<keyword evidence="2" id="KW-0378">Hydrolase</keyword>
<keyword evidence="3" id="KW-1185">Reference proteome</keyword>
<accession>A0A847SU87</accession>
<dbReference type="InterPro" id="IPR050471">
    <property type="entry name" value="AB_hydrolase"/>
</dbReference>
<dbReference type="EMBL" id="JABAHZ010000005">
    <property type="protein sequence ID" value="NLR81209.1"/>
    <property type="molecule type" value="Genomic_DNA"/>
</dbReference>
<comment type="caution">
    <text evidence="2">The sequence shown here is derived from an EMBL/GenBank/DDBJ whole genome shotgun (WGS) entry which is preliminary data.</text>
</comment>
<dbReference type="PANTHER" id="PTHR43433">
    <property type="entry name" value="HYDROLASE, ALPHA/BETA FOLD FAMILY PROTEIN"/>
    <property type="match status" value="1"/>
</dbReference>
<dbReference type="GO" id="GO:0016787">
    <property type="term" value="F:hydrolase activity"/>
    <property type="evidence" value="ECO:0007669"/>
    <property type="project" value="UniProtKB-KW"/>
</dbReference>
<gene>
    <name evidence="2" type="ORF">HGH91_21455</name>
</gene>
<dbReference type="Proteomes" id="UP000552864">
    <property type="component" value="Unassembled WGS sequence"/>
</dbReference>
<proteinExistence type="predicted"/>
<dbReference type="PRINTS" id="PR00111">
    <property type="entry name" value="ABHYDROLASE"/>
</dbReference>
<evidence type="ECO:0000259" key="1">
    <source>
        <dbReference type="Pfam" id="PF00561"/>
    </source>
</evidence>
<reference evidence="2 3" key="1">
    <citation type="submission" date="2020-04" db="EMBL/GenBank/DDBJ databases">
        <authorList>
            <person name="Yin C."/>
        </authorList>
    </citation>
    <scope>NUCLEOTIDE SEQUENCE [LARGE SCALE GENOMIC DNA]</scope>
    <source>
        <strain evidence="2 3">Ak56</strain>
    </source>
</reference>
<dbReference type="InterPro" id="IPR000073">
    <property type="entry name" value="AB_hydrolase_1"/>
</dbReference>
<protein>
    <submittedName>
        <fullName evidence="2">Alpha/beta fold hydrolase</fullName>
    </submittedName>
</protein>
<dbReference type="AlphaFoldDB" id="A0A847SU87"/>